<evidence type="ECO:0000313" key="1">
    <source>
        <dbReference type="EMBL" id="KAK7501608.1"/>
    </source>
</evidence>
<dbReference type="AlphaFoldDB" id="A0ABD0LQ78"/>
<name>A0ABD0LQ78_9CAEN</name>
<gene>
    <name evidence="1" type="ORF">BaRGS_00007039</name>
</gene>
<feature type="non-terminal residue" evidence="1">
    <location>
        <position position="1"/>
    </location>
</feature>
<protein>
    <submittedName>
        <fullName evidence="1">Uncharacterized protein</fullName>
    </submittedName>
</protein>
<organism evidence="1 2">
    <name type="scientific">Batillaria attramentaria</name>
    <dbReference type="NCBI Taxonomy" id="370345"/>
    <lineage>
        <taxon>Eukaryota</taxon>
        <taxon>Metazoa</taxon>
        <taxon>Spiralia</taxon>
        <taxon>Lophotrochozoa</taxon>
        <taxon>Mollusca</taxon>
        <taxon>Gastropoda</taxon>
        <taxon>Caenogastropoda</taxon>
        <taxon>Sorbeoconcha</taxon>
        <taxon>Cerithioidea</taxon>
        <taxon>Batillariidae</taxon>
        <taxon>Batillaria</taxon>
    </lineage>
</organism>
<sequence length="86" mass="9419">QFFLMPVFAGTHSFGEAIKTDVLMCGVKIERIEKGFGLKSRHCLLSLSCRNFPESEPRGPTCDRHPTCPAYRLSCPEGSAALISSS</sequence>
<dbReference type="EMBL" id="JACVVK020000030">
    <property type="protein sequence ID" value="KAK7501608.1"/>
    <property type="molecule type" value="Genomic_DNA"/>
</dbReference>
<keyword evidence="2" id="KW-1185">Reference proteome</keyword>
<accession>A0ABD0LQ78</accession>
<proteinExistence type="predicted"/>
<reference evidence="1 2" key="1">
    <citation type="journal article" date="2023" name="Sci. Data">
        <title>Genome assembly of the Korean intertidal mud-creeper Batillaria attramentaria.</title>
        <authorList>
            <person name="Patra A.K."/>
            <person name="Ho P.T."/>
            <person name="Jun S."/>
            <person name="Lee S.J."/>
            <person name="Kim Y."/>
            <person name="Won Y.J."/>
        </authorList>
    </citation>
    <scope>NUCLEOTIDE SEQUENCE [LARGE SCALE GENOMIC DNA]</scope>
    <source>
        <strain evidence="1">Wonlab-2016</strain>
    </source>
</reference>
<evidence type="ECO:0000313" key="2">
    <source>
        <dbReference type="Proteomes" id="UP001519460"/>
    </source>
</evidence>
<dbReference type="Proteomes" id="UP001519460">
    <property type="component" value="Unassembled WGS sequence"/>
</dbReference>
<comment type="caution">
    <text evidence="1">The sequence shown here is derived from an EMBL/GenBank/DDBJ whole genome shotgun (WGS) entry which is preliminary data.</text>
</comment>